<dbReference type="InterPro" id="IPR052039">
    <property type="entry name" value="Caspase-related_regulators"/>
</dbReference>
<sequence length="318" mass="35510">MRILICLQVLFLLMLGKYDSEAQNISIQGISPVHAVNITKKTTSNKQTTPASAMPVTPLPVVTNQVMSSNSYLTNTPMPTKGRRIALLIGNGTYNYGGSLGENPKNDVQDLGKALTALGFEVKILVDANLQNVKQAIKVFQEKITGAEMATFFYAGHGMEIAGKKYIIPVDAQLKRPEDLDDFAYNIDFLFRRLKTGGAKHNLIVLDACRNDPFQIQARANIETERAWKDANVFSPIQLNRFNAGNVYLAMATDWGNKAKNGYGRNGVYTTQLLKFLKSGERLERVFDLTGIQVKRETQMEQNPQFFKEVSIADEFIF</sequence>
<comment type="caution">
    <text evidence="3">The sequence shown here is derived from an EMBL/GenBank/DDBJ whole genome shotgun (WGS) entry which is preliminary data.</text>
</comment>
<dbReference type="InterPro" id="IPR029030">
    <property type="entry name" value="Caspase-like_dom_sf"/>
</dbReference>
<dbReference type="EMBL" id="JASHIF010000007">
    <property type="protein sequence ID" value="MDI9859118.1"/>
    <property type="molecule type" value="Genomic_DNA"/>
</dbReference>
<evidence type="ECO:0000259" key="2">
    <source>
        <dbReference type="PROSITE" id="PS50208"/>
    </source>
</evidence>
<dbReference type="Gene3D" id="3.40.50.1460">
    <property type="match status" value="1"/>
</dbReference>
<protein>
    <submittedName>
        <fullName evidence="3">Caspase family protein</fullName>
    </submittedName>
</protein>
<dbReference type="InterPro" id="IPR011600">
    <property type="entry name" value="Pept_C14_caspase"/>
</dbReference>
<evidence type="ECO:0000313" key="3">
    <source>
        <dbReference type="EMBL" id="MDI9859118.1"/>
    </source>
</evidence>
<evidence type="ECO:0000313" key="4">
    <source>
        <dbReference type="Proteomes" id="UP001236507"/>
    </source>
</evidence>
<dbReference type="PANTHER" id="PTHR22576:SF37">
    <property type="entry name" value="MUCOSA-ASSOCIATED LYMPHOID TISSUE LYMPHOMA TRANSLOCATION PROTEIN 1"/>
    <property type="match status" value="1"/>
</dbReference>
<dbReference type="PANTHER" id="PTHR22576">
    <property type="entry name" value="MUCOSA ASSOCIATED LYMPHOID TISSUE LYMPHOMA TRANSLOCATION PROTEIN 1/PARACASPASE"/>
    <property type="match status" value="1"/>
</dbReference>
<dbReference type="PROSITE" id="PS50208">
    <property type="entry name" value="CASPASE_P20"/>
    <property type="match status" value="1"/>
</dbReference>
<dbReference type="SUPFAM" id="SSF52129">
    <property type="entry name" value="Caspase-like"/>
    <property type="match status" value="1"/>
</dbReference>
<reference evidence="3 4" key="1">
    <citation type="submission" date="2023-05" db="EMBL/GenBank/DDBJ databases">
        <title>Novel species of genus Flectobacillus isolated from stream in China.</title>
        <authorList>
            <person name="Lu H."/>
        </authorList>
    </citation>
    <scope>NUCLEOTIDE SEQUENCE [LARGE SCALE GENOMIC DNA]</scope>
    <source>
        <strain evidence="3 4">KCTC 42575</strain>
    </source>
</reference>
<name>A0ABT6Y6B8_9BACT</name>
<keyword evidence="1" id="KW-0732">Signal</keyword>
<evidence type="ECO:0000256" key="1">
    <source>
        <dbReference type="SAM" id="SignalP"/>
    </source>
</evidence>
<organism evidence="3 4">
    <name type="scientific">Flectobacillus roseus</name>
    <dbReference type="NCBI Taxonomy" id="502259"/>
    <lineage>
        <taxon>Bacteria</taxon>
        <taxon>Pseudomonadati</taxon>
        <taxon>Bacteroidota</taxon>
        <taxon>Cytophagia</taxon>
        <taxon>Cytophagales</taxon>
        <taxon>Flectobacillaceae</taxon>
        <taxon>Flectobacillus</taxon>
    </lineage>
</organism>
<feature type="domain" description="Caspase family p20" evidence="2">
    <location>
        <begin position="82"/>
        <end position="213"/>
    </location>
</feature>
<dbReference type="Pfam" id="PF00656">
    <property type="entry name" value="Peptidase_C14"/>
    <property type="match status" value="1"/>
</dbReference>
<dbReference type="Proteomes" id="UP001236507">
    <property type="component" value="Unassembled WGS sequence"/>
</dbReference>
<proteinExistence type="predicted"/>
<feature type="chain" id="PRO_5046392380" evidence="1">
    <location>
        <begin position="23"/>
        <end position="318"/>
    </location>
</feature>
<dbReference type="InterPro" id="IPR001309">
    <property type="entry name" value="Pept_C14_p20"/>
</dbReference>
<accession>A0ABT6Y6B8</accession>
<keyword evidence="4" id="KW-1185">Reference proteome</keyword>
<feature type="signal peptide" evidence="1">
    <location>
        <begin position="1"/>
        <end position="22"/>
    </location>
</feature>
<gene>
    <name evidence="3" type="ORF">QM524_07860</name>
</gene>
<dbReference type="RefSeq" id="WP_095160309.1">
    <property type="nucleotide sequence ID" value="NZ_JASHIF010000007.1"/>
</dbReference>